<evidence type="ECO:0000313" key="3">
    <source>
        <dbReference type="Proteomes" id="UP000054736"/>
    </source>
</evidence>
<dbReference type="RefSeq" id="WP_058497114.1">
    <property type="nucleotide sequence ID" value="NZ_CAAAIU010000004.1"/>
</dbReference>
<dbReference type="SUPFAM" id="SSF53448">
    <property type="entry name" value="Nucleotide-diphospho-sugar transferases"/>
    <property type="match status" value="1"/>
</dbReference>
<dbReference type="Proteomes" id="UP000054736">
    <property type="component" value="Unassembled WGS sequence"/>
</dbReference>
<sequence>MPDQPQITIAVPSYNQGRFLDKALSSIFMQEVPVEVYVLDGGSTDNSVEVIRKWESRLAGWRSHPDQGQSAAINEGIAKGKADFVCWLNSDDWFLPGSLVNLLEVLNNFPAAPAAYGKAWNFLEKDQSSHAVWVESFNARRLALRCIIAQPATLMRRSAWEAIGGLNESLHMAMDYDLWWRLFKTFGPLQFLDEFVAVNREHDQTKTKNNRRLHYKEAMQIVKKYNGSVPLKWWLAQPYKVWFQSIIK</sequence>
<proteinExistence type="predicted"/>
<protein>
    <submittedName>
        <fullName evidence="2">Glycosyltransferase</fullName>
    </submittedName>
</protein>
<dbReference type="PANTHER" id="PTHR43685">
    <property type="entry name" value="GLYCOSYLTRANSFERASE"/>
    <property type="match status" value="1"/>
</dbReference>
<dbReference type="CDD" id="cd06433">
    <property type="entry name" value="GT_2_WfgS_like"/>
    <property type="match status" value="1"/>
</dbReference>
<dbReference type="Pfam" id="PF00535">
    <property type="entry name" value="Glycos_transf_2"/>
    <property type="match status" value="1"/>
</dbReference>
<keyword evidence="2" id="KW-0808">Transferase</keyword>
<dbReference type="EMBL" id="LNXY01000031">
    <property type="protein sequence ID" value="KTC84685.1"/>
    <property type="molecule type" value="Genomic_DNA"/>
</dbReference>
<dbReference type="OrthoDB" id="396512at2"/>
<organism evidence="2 3">
    <name type="scientific">Legionella drozanskii LLAP-1</name>
    <dbReference type="NCBI Taxonomy" id="1212489"/>
    <lineage>
        <taxon>Bacteria</taxon>
        <taxon>Pseudomonadati</taxon>
        <taxon>Pseudomonadota</taxon>
        <taxon>Gammaproteobacteria</taxon>
        <taxon>Legionellales</taxon>
        <taxon>Legionellaceae</taxon>
        <taxon>Legionella</taxon>
    </lineage>
</organism>
<dbReference type="Gene3D" id="3.90.550.10">
    <property type="entry name" value="Spore Coat Polysaccharide Biosynthesis Protein SpsA, Chain A"/>
    <property type="match status" value="1"/>
</dbReference>
<dbReference type="InterPro" id="IPR001173">
    <property type="entry name" value="Glyco_trans_2-like"/>
</dbReference>
<dbReference type="PANTHER" id="PTHR43685:SF11">
    <property type="entry name" value="GLYCOSYLTRANSFERASE TAGX-RELATED"/>
    <property type="match status" value="1"/>
</dbReference>
<dbReference type="AlphaFoldDB" id="A0A0W0SNB1"/>
<dbReference type="InterPro" id="IPR050834">
    <property type="entry name" value="Glycosyltransf_2"/>
</dbReference>
<dbReference type="InterPro" id="IPR029044">
    <property type="entry name" value="Nucleotide-diphossugar_trans"/>
</dbReference>
<reference evidence="2 3" key="1">
    <citation type="submission" date="2015-11" db="EMBL/GenBank/DDBJ databases">
        <title>Genomic analysis of 38 Legionella species identifies large and diverse effector repertoires.</title>
        <authorList>
            <person name="Burstein D."/>
            <person name="Amaro F."/>
            <person name="Zusman T."/>
            <person name="Lifshitz Z."/>
            <person name="Cohen O."/>
            <person name="Gilbert J.A."/>
            <person name="Pupko T."/>
            <person name="Shuman H.A."/>
            <person name="Segal G."/>
        </authorList>
    </citation>
    <scope>NUCLEOTIDE SEQUENCE [LARGE SCALE GENOMIC DNA]</scope>
    <source>
        <strain evidence="2 3">ATCC 700990</strain>
    </source>
</reference>
<gene>
    <name evidence="2" type="ORF">Ldro_2849</name>
</gene>
<dbReference type="STRING" id="1212489.Ldro_2849"/>
<dbReference type="GO" id="GO:0016740">
    <property type="term" value="F:transferase activity"/>
    <property type="evidence" value="ECO:0007669"/>
    <property type="project" value="UniProtKB-KW"/>
</dbReference>
<accession>A0A0W0SNB1</accession>
<dbReference type="PATRIC" id="fig|1212489.4.peg.3003"/>
<evidence type="ECO:0000313" key="2">
    <source>
        <dbReference type="EMBL" id="KTC84685.1"/>
    </source>
</evidence>
<name>A0A0W0SNB1_9GAMM</name>
<keyword evidence="3" id="KW-1185">Reference proteome</keyword>
<feature type="domain" description="Glycosyltransferase 2-like" evidence="1">
    <location>
        <begin position="8"/>
        <end position="151"/>
    </location>
</feature>
<evidence type="ECO:0000259" key="1">
    <source>
        <dbReference type="Pfam" id="PF00535"/>
    </source>
</evidence>
<comment type="caution">
    <text evidence="2">The sequence shown here is derived from an EMBL/GenBank/DDBJ whole genome shotgun (WGS) entry which is preliminary data.</text>
</comment>